<evidence type="ECO:0000313" key="2">
    <source>
        <dbReference type="EMBL" id="KAK7281438.1"/>
    </source>
</evidence>
<dbReference type="EMBL" id="JAYWIO010000002">
    <property type="protein sequence ID" value="KAK7281438.1"/>
    <property type="molecule type" value="Genomic_DNA"/>
</dbReference>
<gene>
    <name evidence="2" type="ORF">RIF29_09427</name>
</gene>
<keyword evidence="3" id="KW-1185">Reference proteome</keyword>
<feature type="region of interest" description="Disordered" evidence="1">
    <location>
        <begin position="1"/>
        <end position="121"/>
    </location>
</feature>
<reference evidence="2 3" key="1">
    <citation type="submission" date="2024-01" db="EMBL/GenBank/DDBJ databases">
        <title>The genomes of 5 underutilized Papilionoideae crops provide insights into root nodulation and disease resistanc.</title>
        <authorList>
            <person name="Yuan L."/>
        </authorList>
    </citation>
    <scope>NUCLEOTIDE SEQUENCE [LARGE SCALE GENOMIC DNA]</scope>
    <source>
        <strain evidence="2">ZHUSHIDOU_FW_LH</strain>
        <tissue evidence="2">Leaf</tissue>
    </source>
</reference>
<comment type="caution">
    <text evidence="2">The sequence shown here is derived from an EMBL/GenBank/DDBJ whole genome shotgun (WGS) entry which is preliminary data.</text>
</comment>
<protein>
    <submittedName>
        <fullName evidence="2">Uncharacterized protein</fullName>
    </submittedName>
</protein>
<feature type="compositionally biased region" description="Basic and acidic residues" evidence="1">
    <location>
        <begin position="79"/>
        <end position="99"/>
    </location>
</feature>
<accession>A0AAN9IHW8</accession>
<proteinExistence type="predicted"/>
<evidence type="ECO:0000313" key="3">
    <source>
        <dbReference type="Proteomes" id="UP001372338"/>
    </source>
</evidence>
<organism evidence="2 3">
    <name type="scientific">Crotalaria pallida</name>
    <name type="common">Smooth rattlebox</name>
    <name type="synonym">Crotalaria striata</name>
    <dbReference type="NCBI Taxonomy" id="3830"/>
    <lineage>
        <taxon>Eukaryota</taxon>
        <taxon>Viridiplantae</taxon>
        <taxon>Streptophyta</taxon>
        <taxon>Embryophyta</taxon>
        <taxon>Tracheophyta</taxon>
        <taxon>Spermatophyta</taxon>
        <taxon>Magnoliopsida</taxon>
        <taxon>eudicotyledons</taxon>
        <taxon>Gunneridae</taxon>
        <taxon>Pentapetalae</taxon>
        <taxon>rosids</taxon>
        <taxon>fabids</taxon>
        <taxon>Fabales</taxon>
        <taxon>Fabaceae</taxon>
        <taxon>Papilionoideae</taxon>
        <taxon>50 kb inversion clade</taxon>
        <taxon>genistoids sensu lato</taxon>
        <taxon>core genistoids</taxon>
        <taxon>Crotalarieae</taxon>
        <taxon>Crotalaria</taxon>
    </lineage>
</organism>
<evidence type="ECO:0000256" key="1">
    <source>
        <dbReference type="SAM" id="MobiDB-lite"/>
    </source>
</evidence>
<sequence length="192" mass="20703">MMISSSGAFKEQGGDPWLWWAVGGSEGRSGDEDGAGGDVDSGVDEGDGVNGKLERNDEGEGGGAWRTTMIRQSSIISHQGRDEQCQRSAQEEGAARVDEDGGGGGVGGNADDGGESEVNEVNAAINAVYEEEVMAVVGIGTRDEKEEEVVVYSPCQRKKERKKEKDYVLLDFLQIEIIQQQKKAKEKKKEAY</sequence>
<name>A0AAN9IHW8_CROPI</name>
<feature type="compositionally biased region" description="Gly residues" evidence="1">
    <location>
        <begin position="102"/>
        <end position="111"/>
    </location>
</feature>
<dbReference type="AlphaFoldDB" id="A0AAN9IHW8"/>
<dbReference type="Proteomes" id="UP001372338">
    <property type="component" value="Unassembled WGS sequence"/>
</dbReference>